<protein>
    <submittedName>
        <fullName evidence="5">HlyD family efflux transporter periplasmic adaptor subunit</fullName>
    </submittedName>
</protein>
<evidence type="ECO:0000256" key="1">
    <source>
        <dbReference type="SAM" id="MobiDB-lite"/>
    </source>
</evidence>
<evidence type="ECO:0000313" key="5">
    <source>
        <dbReference type="EMBL" id="MFC6154962.1"/>
    </source>
</evidence>
<feature type="domain" description="Multidrug resistance protein MdtA-like C-terminal permuted SH3" evidence="4">
    <location>
        <begin position="362"/>
        <end position="420"/>
    </location>
</feature>
<dbReference type="InterPro" id="IPR002477">
    <property type="entry name" value="Peptidoglycan-bd-like"/>
</dbReference>
<dbReference type="InterPro" id="IPR036365">
    <property type="entry name" value="PGBD-like_sf"/>
</dbReference>
<dbReference type="Proteomes" id="UP001596098">
    <property type="component" value="Unassembled WGS sequence"/>
</dbReference>
<dbReference type="SUPFAM" id="SSF47090">
    <property type="entry name" value="PGBD-like"/>
    <property type="match status" value="1"/>
</dbReference>
<evidence type="ECO:0000259" key="4">
    <source>
        <dbReference type="Pfam" id="PF25967"/>
    </source>
</evidence>
<dbReference type="Pfam" id="PF25967">
    <property type="entry name" value="RND-MFP_C"/>
    <property type="match status" value="1"/>
</dbReference>
<name>A0ABW1R132_9ACTN</name>
<sequence length="424" mass="43181">MADALEGLDEQAPRSRRRALVLLVSLTVLSTAVSLGAMRLVRSPAQEAADAAPPPRSVLSAEVVRQEVSDEIVARGTVKVPRRTAVAPEAPAGAARAVVTELEVGSGDRVRSGQMLLEVSGRPVFVLEGKVPMFREIRRGDQGRDVRQLQQALAALGHRNTDAVGVFGPSTQAAVTRWYAAAGHTPVGSLEVAAAAGDAPVADAGRTPARDGDGEEGDASAEVVRDPAVVLREQMAAAVTVPMAEVVFVPRLPSRVSAVRVKVGSTLSGSALTLSDTAPVVVAQLNPADAALVEVGQRADLTDPGTGKNVAGTVVRVGAAVRDASGGLSVPVRIEPDDRLAFGLAGTEFQVSVVKSAGAAAALAVPLSALTTSANGETSVSVLSQDGSQRRVKVRAGVVGGGFVEVAGDLAAGQRVVVGEGRVS</sequence>
<keyword evidence="2" id="KW-0472">Membrane</keyword>
<dbReference type="InterPro" id="IPR036366">
    <property type="entry name" value="PGBDSf"/>
</dbReference>
<dbReference type="Gene3D" id="2.40.420.20">
    <property type="match status" value="1"/>
</dbReference>
<keyword evidence="2" id="KW-1133">Transmembrane helix</keyword>
<keyword evidence="6" id="KW-1185">Reference proteome</keyword>
<keyword evidence="2" id="KW-0812">Transmembrane</keyword>
<proteinExistence type="predicted"/>
<evidence type="ECO:0000259" key="3">
    <source>
        <dbReference type="Pfam" id="PF01471"/>
    </source>
</evidence>
<comment type="caution">
    <text evidence="5">The sequence shown here is derived from an EMBL/GenBank/DDBJ whole genome shotgun (WGS) entry which is preliminary data.</text>
</comment>
<reference evidence="6" key="1">
    <citation type="journal article" date="2019" name="Int. J. Syst. Evol. Microbiol.">
        <title>The Global Catalogue of Microorganisms (GCM) 10K type strain sequencing project: providing services to taxonomists for standard genome sequencing and annotation.</title>
        <authorList>
            <consortium name="The Broad Institute Genomics Platform"/>
            <consortium name="The Broad Institute Genome Sequencing Center for Infectious Disease"/>
            <person name="Wu L."/>
            <person name="Ma J."/>
        </authorList>
    </citation>
    <scope>NUCLEOTIDE SEQUENCE [LARGE SCALE GENOMIC DNA]</scope>
    <source>
        <strain evidence="6">DFY28</strain>
    </source>
</reference>
<dbReference type="EMBL" id="JBHSQI010000009">
    <property type="protein sequence ID" value="MFC6154962.1"/>
    <property type="molecule type" value="Genomic_DNA"/>
</dbReference>
<dbReference type="Gene3D" id="1.10.101.10">
    <property type="entry name" value="PGBD-like superfamily/PGBD"/>
    <property type="match status" value="1"/>
</dbReference>
<dbReference type="PANTHER" id="PTHR30469">
    <property type="entry name" value="MULTIDRUG RESISTANCE PROTEIN MDTA"/>
    <property type="match status" value="1"/>
</dbReference>
<gene>
    <name evidence="5" type="ORF">ACFPWU_14945</name>
</gene>
<feature type="transmembrane region" description="Helical" evidence="2">
    <location>
        <begin position="20"/>
        <end position="41"/>
    </location>
</feature>
<dbReference type="InterPro" id="IPR058627">
    <property type="entry name" value="MdtA-like_C"/>
</dbReference>
<evidence type="ECO:0000313" key="6">
    <source>
        <dbReference type="Proteomes" id="UP001596098"/>
    </source>
</evidence>
<dbReference type="PANTHER" id="PTHR30469:SF15">
    <property type="entry name" value="HLYD FAMILY OF SECRETION PROTEINS"/>
    <property type="match status" value="1"/>
</dbReference>
<organism evidence="5 6">
    <name type="scientific">Nocardioides yefusunii</name>
    <dbReference type="NCBI Taxonomy" id="2500546"/>
    <lineage>
        <taxon>Bacteria</taxon>
        <taxon>Bacillati</taxon>
        <taxon>Actinomycetota</taxon>
        <taxon>Actinomycetes</taxon>
        <taxon>Propionibacteriales</taxon>
        <taxon>Nocardioidaceae</taxon>
        <taxon>Nocardioides</taxon>
    </lineage>
</organism>
<dbReference type="Pfam" id="PF01471">
    <property type="entry name" value="PG_binding_1"/>
    <property type="match status" value="1"/>
</dbReference>
<feature type="region of interest" description="Disordered" evidence="1">
    <location>
        <begin position="202"/>
        <end position="222"/>
    </location>
</feature>
<feature type="domain" description="Peptidoglycan binding-like" evidence="3">
    <location>
        <begin position="143"/>
        <end position="178"/>
    </location>
</feature>
<accession>A0ABW1R132</accession>
<dbReference type="RefSeq" id="WP_128221948.1">
    <property type="nucleotide sequence ID" value="NZ_CP034929.1"/>
</dbReference>
<evidence type="ECO:0000256" key="2">
    <source>
        <dbReference type="SAM" id="Phobius"/>
    </source>
</evidence>